<evidence type="ECO:0000256" key="1">
    <source>
        <dbReference type="SAM" id="Phobius"/>
    </source>
</evidence>
<dbReference type="EMBL" id="LAZR01042709">
    <property type="protein sequence ID" value="KKL08864.1"/>
    <property type="molecule type" value="Genomic_DNA"/>
</dbReference>
<keyword evidence="1" id="KW-0472">Membrane</keyword>
<accession>A0A0F9AH26</accession>
<comment type="caution">
    <text evidence="2">The sequence shown here is derived from an EMBL/GenBank/DDBJ whole genome shotgun (WGS) entry which is preliminary data.</text>
</comment>
<feature type="transmembrane region" description="Helical" evidence="1">
    <location>
        <begin position="35"/>
        <end position="53"/>
    </location>
</feature>
<protein>
    <submittedName>
        <fullName evidence="2">Uncharacterized protein</fullName>
    </submittedName>
</protein>
<organism evidence="2">
    <name type="scientific">marine sediment metagenome</name>
    <dbReference type="NCBI Taxonomy" id="412755"/>
    <lineage>
        <taxon>unclassified sequences</taxon>
        <taxon>metagenomes</taxon>
        <taxon>ecological metagenomes</taxon>
    </lineage>
</organism>
<evidence type="ECO:0000313" key="2">
    <source>
        <dbReference type="EMBL" id="KKL08864.1"/>
    </source>
</evidence>
<feature type="transmembrane region" description="Helical" evidence="1">
    <location>
        <begin position="6"/>
        <end position="28"/>
    </location>
</feature>
<keyword evidence="1" id="KW-1133">Transmembrane helix</keyword>
<dbReference type="AlphaFoldDB" id="A0A0F9AH26"/>
<sequence length="64" mass="6744">MELHFEFSWLAIAFLLATGGFASLVAGMPSRGARAGYSFIAVLAGGGFLMHAIKDAVEYVVLHG</sequence>
<proteinExistence type="predicted"/>
<name>A0A0F9AH26_9ZZZZ</name>
<reference evidence="2" key="1">
    <citation type="journal article" date="2015" name="Nature">
        <title>Complex archaea that bridge the gap between prokaryotes and eukaryotes.</title>
        <authorList>
            <person name="Spang A."/>
            <person name="Saw J.H."/>
            <person name="Jorgensen S.L."/>
            <person name="Zaremba-Niedzwiedzka K."/>
            <person name="Martijn J."/>
            <person name="Lind A.E."/>
            <person name="van Eijk R."/>
            <person name="Schleper C."/>
            <person name="Guy L."/>
            <person name="Ettema T.J."/>
        </authorList>
    </citation>
    <scope>NUCLEOTIDE SEQUENCE</scope>
</reference>
<gene>
    <name evidence="2" type="ORF">LCGC14_2571630</name>
</gene>
<keyword evidence="1" id="KW-0812">Transmembrane</keyword>